<dbReference type="GeneID" id="61173663"/>
<gene>
    <name evidence="1" type="ORF">LBBP_00671</name>
</gene>
<accession>A0A0E3B3X1</accession>
<dbReference type="EMBL" id="CP012029">
    <property type="protein sequence ID" value="ALO25009.1"/>
    <property type="molecule type" value="Genomic_DNA"/>
</dbReference>
<dbReference type="AlphaFoldDB" id="A0A0E3B3X1"/>
<reference evidence="1 2" key="1">
    <citation type="journal article" date="2015" name="PLoS Negl. Trop. Dis.">
        <title>Distribution of Plasmids in Distinct Leptospira Pathogenic Species.</title>
        <authorList>
            <person name="Wang Y."/>
            <person name="Zhuang X."/>
            <person name="Zhong Y."/>
            <person name="Zhang C."/>
            <person name="Zhang Y."/>
            <person name="Zeng L."/>
            <person name="Zhu Y."/>
            <person name="He P."/>
            <person name="Dong K."/>
            <person name="Pal U."/>
            <person name="Guo X."/>
            <person name="Qin J."/>
        </authorList>
    </citation>
    <scope>NUCLEOTIDE SEQUENCE [LARGE SCALE GENOMIC DNA]</scope>
    <source>
        <strain evidence="1 2">56604</strain>
    </source>
</reference>
<proteinExistence type="predicted"/>
<sequence length="106" mass="11984">MEKISFSPSKDLQSLKLQIDGFNDSFKILKIKEEGLTVSYLSKLNLLQGSPLSGQINSRTLDLQFRFQGNLQKQTSRPDGKGFILEIQFHQKARFPDVLIALELAS</sequence>
<evidence type="ECO:0000313" key="1">
    <source>
        <dbReference type="EMBL" id="ALO25009.1"/>
    </source>
</evidence>
<name>A0A0E3B3X1_LEPBO</name>
<organism evidence="1">
    <name type="scientific">Leptospira borgpetersenii serovar Ballum</name>
    <dbReference type="NCBI Taxonomy" id="280505"/>
    <lineage>
        <taxon>Bacteria</taxon>
        <taxon>Pseudomonadati</taxon>
        <taxon>Spirochaetota</taxon>
        <taxon>Spirochaetia</taxon>
        <taxon>Leptospirales</taxon>
        <taxon>Leptospiraceae</taxon>
        <taxon>Leptospira</taxon>
    </lineage>
</organism>
<protein>
    <submittedName>
        <fullName evidence="1">Uncharacterized protein</fullName>
    </submittedName>
</protein>
<evidence type="ECO:0000313" key="2">
    <source>
        <dbReference type="Proteomes" id="UP000058857"/>
    </source>
</evidence>
<dbReference type="PATRIC" id="fig|280505.15.peg.654"/>
<dbReference type="RefSeq" id="WP_002736161.1">
    <property type="nucleotide sequence ID" value="NZ_CP012029.1"/>
</dbReference>
<dbReference type="Proteomes" id="UP000058857">
    <property type="component" value="Chromosome 1"/>
</dbReference>